<sequence length="440" mass="48421">MSRLNLDTSVGGNQNRYSFMETPLEMSPPSHLPGRPSPPDSRAPEEPTQQKSTWSPTLNEKTQQFQHQGILPDYGNCPPAEQHPANYAPLANVPAHHENTPVSSHGTAAVPPHEAPIITQYATAHGNQDYTRQIASQSYTSHSYQNLPYHTVSPSYPSQSHTNIPGQQGTTPYQVYPDISEHQRNTPVFAQPYAYSHAQSYTTIPEQEPRNTQLSPQSYTYTEPPVSPPNSPGPLPLKVRPDVPRSNTMDIVPDANPLQSPKMTYFPPPTRAATAPEDLSAFHNPGQTVHPNQEVTGGGWSNGLCELSSLGICCLGHICPCILYGRTQHRLSLKSRKEDPTNMLGYETCNGSCTGMGLLCGCQWLMATIQHTRMRKAYGIQGSVASDCVRATCCTCCTLIQDEKEIQRREELRARAARERGATLLSPYTTPGPMSYGRTE</sequence>
<dbReference type="OrthoDB" id="406152at2759"/>
<evidence type="ECO:0000313" key="3">
    <source>
        <dbReference type="Proteomes" id="UP001152592"/>
    </source>
</evidence>
<gene>
    <name evidence="2" type="ORF">PSALAMII_LOCUS1998</name>
</gene>
<dbReference type="InterPro" id="IPR006461">
    <property type="entry name" value="PLAC_motif_containing"/>
</dbReference>
<dbReference type="Pfam" id="PF04749">
    <property type="entry name" value="PLAC8"/>
    <property type="match status" value="1"/>
</dbReference>
<organism evidence="2 3">
    <name type="scientific">Penicillium salamii</name>
    <dbReference type="NCBI Taxonomy" id="1612424"/>
    <lineage>
        <taxon>Eukaryota</taxon>
        <taxon>Fungi</taxon>
        <taxon>Dikarya</taxon>
        <taxon>Ascomycota</taxon>
        <taxon>Pezizomycotina</taxon>
        <taxon>Eurotiomycetes</taxon>
        <taxon>Eurotiomycetidae</taxon>
        <taxon>Eurotiales</taxon>
        <taxon>Aspergillaceae</taxon>
        <taxon>Penicillium</taxon>
    </lineage>
</organism>
<evidence type="ECO:0000313" key="2">
    <source>
        <dbReference type="EMBL" id="CAG8307514.1"/>
    </source>
</evidence>
<accession>A0A9W4IN84</accession>
<feature type="region of interest" description="Disordered" evidence="1">
    <location>
        <begin position="204"/>
        <end position="234"/>
    </location>
</feature>
<dbReference type="AlphaFoldDB" id="A0A9W4IN84"/>
<dbReference type="NCBIfam" id="TIGR01571">
    <property type="entry name" value="A_thal_Cys_rich"/>
    <property type="match status" value="1"/>
</dbReference>
<protein>
    <recommendedName>
        <fullName evidence="4">PLAC8-domain-containing protein</fullName>
    </recommendedName>
</protein>
<name>A0A9W4IN84_9EURO</name>
<dbReference type="Proteomes" id="UP001152592">
    <property type="component" value="Unassembled WGS sequence"/>
</dbReference>
<feature type="compositionally biased region" description="Polar residues" evidence="1">
    <location>
        <begin position="47"/>
        <end position="64"/>
    </location>
</feature>
<reference evidence="2" key="1">
    <citation type="submission" date="2021-07" db="EMBL/GenBank/DDBJ databases">
        <authorList>
            <person name="Branca A.L. A."/>
        </authorList>
    </citation>
    <scope>NUCLEOTIDE SEQUENCE</scope>
</reference>
<dbReference type="PANTHER" id="PTHR15907">
    <property type="entry name" value="DUF614 FAMILY PROTEIN-RELATED"/>
    <property type="match status" value="1"/>
</dbReference>
<feature type="compositionally biased region" description="Polar residues" evidence="1">
    <location>
        <begin position="204"/>
        <end position="221"/>
    </location>
</feature>
<comment type="caution">
    <text evidence="2">The sequence shown here is derived from an EMBL/GenBank/DDBJ whole genome shotgun (WGS) entry which is preliminary data.</text>
</comment>
<feature type="compositionally biased region" description="Pro residues" evidence="1">
    <location>
        <begin position="225"/>
        <end position="234"/>
    </location>
</feature>
<dbReference type="EMBL" id="CAJVPD010000088">
    <property type="protein sequence ID" value="CAG8307514.1"/>
    <property type="molecule type" value="Genomic_DNA"/>
</dbReference>
<feature type="compositionally biased region" description="Polar residues" evidence="1">
    <location>
        <begin position="1"/>
        <end position="17"/>
    </location>
</feature>
<proteinExistence type="predicted"/>
<feature type="region of interest" description="Disordered" evidence="1">
    <location>
        <begin position="1"/>
        <end position="64"/>
    </location>
</feature>
<evidence type="ECO:0008006" key="4">
    <source>
        <dbReference type="Google" id="ProtNLM"/>
    </source>
</evidence>
<evidence type="ECO:0000256" key="1">
    <source>
        <dbReference type="SAM" id="MobiDB-lite"/>
    </source>
</evidence>